<gene>
    <name evidence="2" type="ORF">TEA_017381</name>
</gene>
<proteinExistence type="predicted"/>
<dbReference type="PANTHER" id="PTHR47467">
    <property type="entry name" value="OS01G0867200 PROTEIN"/>
    <property type="match status" value="1"/>
</dbReference>
<dbReference type="AlphaFoldDB" id="A0A4S4EZA6"/>
<protein>
    <submittedName>
        <fullName evidence="2">Uncharacterized protein</fullName>
    </submittedName>
</protein>
<keyword evidence="3" id="KW-1185">Reference proteome</keyword>
<organism evidence="2 3">
    <name type="scientific">Camellia sinensis var. sinensis</name>
    <name type="common">China tea</name>
    <dbReference type="NCBI Taxonomy" id="542762"/>
    <lineage>
        <taxon>Eukaryota</taxon>
        <taxon>Viridiplantae</taxon>
        <taxon>Streptophyta</taxon>
        <taxon>Embryophyta</taxon>
        <taxon>Tracheophyta</taxon>
        <taxon>Spermatophyta</taxon>
        <taxon>Magnoliopsida</taxon>
        <taxon>eudicotyledons</taxon>
        <taxon>Gunneridae</taxon>
        <taxon>Pentapetalae</taxon>
        <taxon>asterids</taxon>
        <taxon>Ericales</taxon>
        <taxon>Theaceae</taxon>
        <taxon>Camellia</taxon>
    </lineage>
</organism>
<accession>A0A4S4EZA6</accession>
<feature type="transmembrane region" description="Helical" evidence="1">
    <location>
        <begin position="88"/>
        <end position="112"/>
    </location>
</feature>
<sequence>MGISDWWIGNWIFYSILSSCGIDDDCSMLNLHSDNPSFISNRILETNLTVQTCLKMLIGLHFQYHLEIAVLERVVGQGFASVQVNGSWYLIAFICITSTYVMLIGLHFQYHLEIAVLERVVGQGFASVQVNGSWYLIAFICITSTSVVVAHIAELSDIAVVHSFCRSIDVYDQDIHLQTLLTLFPYEKGLLSSSLQCFFNEDITRSDKIYGSVGDIFYEVCSSSTSIAVGGADCTVTVYDPRRLVTMSGIISSINGHFYIPTKL</sequence>
<dbReference type="PANTHER" id="PTHR47467:SF1">
    <property type="entry name" value="WD40 REPEAT-CONTAINING PROTEIN"/>
    <property type="match status" value="1"/>
</dbReference>
<dbReference type="STRING" id="542762.A0A4S4EZA6"/>
<name>A0A4S4EZA6_CAMSN</name>
<evidence type="ECO:0000313" key="2">
    <source>
        <dbReference type="EMBL" id="THG21826.1"/>
    </source>
</evidence>
<evidence type="ECO:0000313" key="3">
    <source>
        <dbReference type="Proteomes" id="UP000306102"/>
    </source>
</evidence>
<keyword evidence="1" id="KW-0812">Transmembrane</keyword>
<keyword evidence="1" id="KW-0472">Membrane</keyword>
<dbReference type="Proteomes" id="UP000306102">
    <property type="component" value="Unassembled WGS sequence"/>
</dbReference>
<reference evidence="2 3" key="1">
    <citation type="journal article" date="2018" name="Proc. Natl. Acad. Sci. U.S.A.">
        <title>Draft genome sequence of Camellia sinensis var. sinensis provides insights into the evolution of the tea genome and tea quality.</title>
        <authorList>
            <person name="Wei C."/>
            <person name="Yang H."/>
            <person name="Wang S."/>
            <person name="Zhao J."/>
            <person name="Liu C."/>
            <person name="Gao L."/>
            <person name="Xia E."/>
            <person name="Lu Y."/>
            <person name="Tai Y."/>
            <person name="She G."/>
            <person name="Sun J."/>
            <person name="Cao H."/>
            <person name="Tong W."/>
            <person name="Gao Q."/>
            <person name="Li Y."/>
            <person name="Deng W."/>
            <person name="Jiang X."/>
            <person name="Wang W."/>
            <person name="Chen Q."/>
            <person name="Zhang S."/>
            <person name="Li H."/>
            <person name="Wu J."/>
            <person name="Wang P."/>
            <person name="Li P."/>
            <person name="Shi C."/>
            <person name="Zheng F."/>
            <person name="Jian J."/>
            <person name="Huang B."/>
            <person name="Shan D."/>
            <person name="Shi M."/>
            <person name="Fang C."/>
            <person name="Yue Y."/>
            <person name="Li F."/>
            <person name="Li D."/>
            <person name="Wei S."/>
            <person name="Han B."/>
            <person name="Jiang C."/>
            <person name="Yin Y."/>
            <person name="Xia T."/>
            <person name="Zhang Z."/>
            <person name="Bennetzen J.L."/>
            <person name="Zhao S."/>
            <person name="Wan X."/>
        </authorList>
    </citation>
    <scope>NUCLEOTIDE SEQUENCE [LARGE SCALE GENOMIC DNA]</scope>
    <source>
        <strain evidence="3">cv. Shuchazao</strain>
        <tissue evidence="2">Leaf</tissue>
    </source>
</reference>
<feature type="transmembrane region" description="Helical" evidence="1">
    <location>
        <begin position="132"/>
        <end position="153"/>
    </location>
</feature>
<dbReference type="EMBL" id="SDRB02001193">
    <property type="protein sequence ID" value="THG21826.1"/>
    <property type="molecule type" value="Genomic_DNA"/>
</dbReference>
<comment type="caution">
    <text evidence="2">The sequence shown here is derived from an EMBL/GenBank/DDBJ whole genome shotgun (WGS) entry which is preliminary data.</text>
</comment>
<keyword evidence="1" id="KW-1133">Transmembrane helix</keyword>
<evidence type="ECO:0000256" key="1">
    <source>
        <dbReference type="SAM" id="Phobius"/>
    </source>
</evidence>